<dbReference type="EMBL" id="JACHFR010000001">
    <property type="protein sequence ID" value="MBB5217908.1"/>
    <property type="molecule type" value="Genomic_DNA"/>
</dbReference>
<feature type="transmembrane region" description="Helical" evidence="2">
    <location>
        <begin position="31"/>
        <end position="47"/>
    </location>
</feature>
<keyword evidence="2" id="KW-1133">Transmembrane helix</keyword>
<evidence type="ECO:0000256" key="1">
    <source>
        <dbReference type="SAM" id="MobiDB-lite"/>
    </source>
</evidence>
<dbReference type="PANTHER" id="PTHR36442">
    <property type="entry name" value="CYCLIC-DI-AMP PHOSPHODIESTERASE PGPH"/>
    <property type="match status" value="1"/>
</dbReference>
<dbReference type="EMBL" id="CP031517">
    <property type="protein sequence ID" value="QOS41237.1"/>
    <property type="molecule type" value="Genomic_DNA"/>
</dbReference>
<feature type="transmembrane region" description="Helical" evidence="2">
    <location>
        <begin position="154"/>
        <end position="174"/>
    </location>
</feature>
<evidence type="ECO:0000313" key="4">
    <source>
        <dbReference type="EMBL" id="MBB5217908.1"/>
    </source>
</evidence>
<evidence type="ECO:0000313" key="7">
    <source>
        <dbReference type="Proteomes" id="UP000593591"/>
    </source>
</evidence>
<dbReference type="SMART" id="SM00471">
    <property type="entry name" value="HDc"/>
    <property type="match status" value="1"/>
</dbReference>
<dbReference type="InterPro" id="IPR011621">
    <property type="entry name" value="Metal-dep_PHydrolase_7TM_intra"/>
</dbReference>
<evidence type="ECO:0000313" key="6">
    <source>
        <dbReference type="Proteomes" id="UP000578697"/>
    </source>
</evidence>
<name>A0A840SCK6_9SPIR</name>
<feature type="transmembrane region" description="Helical" evidence="2">
    <location>
        <begin position="283"/>
        <end position="311"/>
    </location>
</feature>
<dbReference type="InterPro" id="IPR006674">
    <property type="entry name" value="HD_domain"/>
</dbReference>
<dbReference type="Pfam" id="PF07698">
    <property type="entry name" value="7TM-7TMR_HD"/>
    <property type="match status" value="1"/>
</dbReference>
<keyword evidence="2" id="KW-0472">Membrane</keyword>
<reference evidence="4 6" key="2">
    <citation type="submission" date="2020-08" db="EMBL/GenBank/DDBJ databases">
        <title>Genomic Encyclopedia of Type Strains, Phase IV (KMG-IV): sequencing the most valuable type-strain genomes for metagenomic binning, comparative biology and taxonomic classification.</title>
        <authorList>
            <person name="Goeker M."/>
        </authorList>
    </citation>
    <scope>NUCLEOTIDE SEQUENCE [LARGE SCALE GENOMIC DNA]</scope>
    <source>
        <strain evidence="4 6">DSM 103679</strain>
    </source>
</reference>
<dbReference type="PANTHER" id="PTHR36442:SF1">
    <property type="entry name" value="CYCLIC-DI-AMP PHOSPHODIESTERASE PGPH"/>
    <property type="match status" value="1"/>
</dbReference>
<dbReference type="NCBIfam" id="TIGR00277">
    <property type="entry name" value="HDIG"/>
    <property type="match status" value="1"/>
</dbReference>
<evidence type="ECO:0000259" key="3">
    <source>
        <dbReference type="PROSITE" id="PS51831"/>
    </source>
</evidence>
<dbReference type="AlphaFoldDB" id="A0A840SCK6"/>
<protein>
    <submittedName>
        <fullName evidence="5">HDIG domain-containing protein</fullName>
    </submittedName>
</protein>
<dbReference type="KEGG" id="trc:DYE49_07835"/>
<keyword evidence="6" id="KW-1185">Reference proteome</keyword>
<dbReference type="Pfam" id="PF01966">
    <property type="entry name" value="HD"/>
    <property type="match status" value="1"/>
</dbReference>
<dbReference type="SUPFAM" id="SSF109604">
    <property type="entry name" value="HD-domain/PDEase-like"/>
    <property type="match status" value="1"/>
</dbReference>
<feature type="transmembrane region" description="Helical" evidence="2">
    <location>
        <begin position="209"/>
        <end position="232"/>
    </location>
</feature>
<dbReference type="InterPro" id="IPR003607">
    <property type="entry name" value="HD/PDEase_dom"/>
</dbReference>
<feature type="transmembrane region" description="Helical" evidence="2">
    <location>
        <begin position="253"/>
        <end position="277"/>
    </location>
</feature>
<dbReference type="Proteomes" id="UP000593591">
    <property type="component" value="Chromosome"/>
</dbReference>
<feature type="transmembrane region" description="Helical" evidence="2">
    <location>
        <begin position="186"/>
        <end position="203"/>
    </location>
</feature>
<accession>A0A840SCK6</accession>
<feature type="compositionally biased region" description="Basic residues" evidence="1">
    <location>
        <begin position="618"/>
        <end position="627"/>
    </location>
</feature>
<feature type="compositionally biased region" description="Basic and acidic residues" evidence="1">
    <location>
        <begin position="544"/>
        <end position="617"/>
    </location>
</feature>
<dbReference type="PROSITE" id="PS51831">
    <property type="entry name" value="HD"/>
    <property type="match status" value="1"/>
</dbReference>
<dbReference type="InterPro" id="IPR006675">
    <property type="entry name" value="HDIG_dom"/>
</dbReference>
<gene>
    <name evidence="5" type="ORF">DYE49_07835</name>
    <name evidence="4" type="ORF">HNP77_000252</name>
</gene>
<reference evidence="5 7" key="1">
    <citation type="submission" date="2018-08" db="EMBL/GenBank/DDBJ databases">
        <title>The first complete genome of Treponema rectale (CHPAT), a commensal spirochete of the bovine rectum.</title>
        <authorList>
            <person name="Staton G.J."/>
            <person name="Clegg S.R."/>
            <person name="Carter S.D."/>
            <person name="Radford A.D."/>
            <person name="Darby A."/>
            <person name="Hall N."/>
            <person name="Birtles R.J."/>
            <person name="Evans N.J."/>
        </authorList>
    </citation>
    <scope>NUCLEOTIDE SEQUENCE [LARGE SCALE GENOMIC DNA]</scope>
    <source>
        <strain evidence="5 7">CHPA</strain>
    </source>
</reference>
<evidence type="ECO:0000313" key="5">
    <source>
        <dbReference type="EMBL" id="QOS41237.1"/>
    </source>
</evidence>
<organism evidence="4 6">
    <name type="scientific">Treponema rectale</name>
    <dbReference type="NCBI Taxonomy" id="744512"/>
    <lineage>
        <taxon>Bacteria</taxon>
        <taxon>Pseudomonadati</taxon>
        <taxon>Spirochaetota</taxon>
        <taxon>Spirochaetia</taxon>
        <taxon>Spirochaetales</taxon>
        <taxon>Treponemataceae</taxon>
        <taxon>Treponema</taxon>
    </lineage>
</organism>
<feature type="domain" description="HD" evidence="3">
    <location>
        <begin position="340"/>
        <end position="482"/>
    </location>
</feature>
<keyword evidence="2" id="KW-0812">Transmembrane</keyword>
<proteinExistence type="predicted"/>
<sequence length="627" mass="69728">MKKDRTDETTDSLKKTFFSVLKYLSLNYKKILLIIVTLFAALVFAFIKTASSNTLSSYNIDEIEVNWVPDKTIVATKTLPATAADSTTVEKGEVIAKKQIPIDETQYRKLKKMAETASYVDYRAFANSALFHVILVVLVFFFSSRVFFPTGIEFKELITECIFYVAIFCSAVMANKSIEFSSPYTTCMWIPAVFCVFIVAILFGQLNAVFFSIIVSFSVLNACAYELEPFVFTLATTLTASRIVHKIEKRTDMVAAAIVQAVLNVVFLLIVKIIFNASIAEKWISIFGVALNGFLSGILCLGMLTPLEVILNTASPFRLMELSDLNNATMKKMLVTAGGTYNHSMMVASLAESACREIGANSLLARVGAYYHDIGKIENPEYFVENQTGIDNVHDSINPSLSVTVIRSHVKRGVEKAYALRLPGPVINIISEHHGNQVLSYFYNEAKKIDPDVNPDDYSYSGTPPSTRESAVVMLADTVEAACRTLEKKSVPALDKFITTLINGKIEHGQLNNCGLTFKDISIIHDSFVQILTGYYHSRIEYPEQKESAEKEQKIPETADSLKENEKTEAKVETKSESRSEAKSEGKSDLKSETKTELKAPSKKEPKSESKTEETRTRKTKGKTNGK</sequence>
<feature type="transmembrane region" description="Helical" evidence="2">
    <location>
        <begin position="129"/>
        <end position="148"/>
    </location>
</feature>
<evidence type="ECO:0000256" key="2">
    <source>
        <dbReference type="SAM" id="Phobius"/>
    </source>
</evidence>
<dbReference type="Proteomes" id="UP000578697">
    <property type="component" value="Unassembled WGS sequence"/>
</dbReference>
<dbReference type="RefSeq" id="WP_184651349.1">
    <property type="nucleotide sequence ID" value="NZ_JACHFR010000001.1"/>
</dbReference>
<feature type="region of interest" description="Disordered" evidence="1">
    <location>
        <begin position="544"/>
        <end position="627"/>
    </location>
</feature>
<dbReference type="CDD" id="cd00077">
    <property type="entry name" value="HDc"/>
    <property type="match status" value="1"/>
</dbReference>
<dbReference type="InterPro" id="IPR052722">
    <property type="entry name" value="PgpH_phosphodiesterase"/>
</dbReference>
<dbReference type="Gene3D" id="1.10.3210.10">
    <property type="entry name" value="Hypothetical protein af1432"/>
    <property type="match status" value="1"/>
</dbReference>